<dbReference type="InterPro" id="IPR013595">
    <property type="entry name" value="Pept_S33_TAP-like_C"/>
</dbReference>
<name>A0A397A9P7_APHAT</name>
<protein>
    <submittedName>
        <fullName evidence="5">Uncharacterized protein</fullName>
    </submittedName>
</protein>
<reference evidence="5 6" key="1">
    <citation type="submission" date="2018-08" db="EMBL/GenBank/DDBJ databases">
        <title>Aphanomyces genome sequencing and annotation.</title>
        <authorList>
            <person name="Minardi D."/>
            <person name="Oidtmann B."/>
            <person name="Van Der Giezen M."/>
            <person name="Studholme D.J."/>
        </authorList>
    </citation>
    <scope>NUCLEOTIDE SEQUENCE [LARGE SCALE GENOMIC DNA]</scope>
    <source>
        <strain evidence="5 6">Kv</strain>
    </source>
</reference>
<accession>A0A397A9P7</accession>
<evidence type="ECO:0000256" key="1">
    <source>
        <dbReference type="ARBA" id="ARBA00010088"/>
    </source>
</evidence>
<sequence length="530" mass="58007">MVRITGTISLAYVYVVGAQQELFQWQPCAFSEDPRLECGSLRVPLNHLHPSVNETIDIAVRRYRVENGTQSLGTILVNPGGPGHHGTAMASAGLATYLGGQYDVLGFDPRGVGLSRPARCTKNGYTSLREWPSLSNLPFDSPTAEKSLARYGASLEAIVRRCEKYDGQYLKYLSTSFVARDMDLIRAALNESVVNYYGVSYGSTLGATYANMYPNRVGRFVIDSVLDPTLYTGPPSNLLAKSTVDADETFDGFADACEKAGPLKCPLAYAAQVGKRVRAFLAGMVESPLLVPAGDDFSVLTAADVRANILNTLYRPGQWLGLAHRLHSLMEGTYEASPVDEVCPLTDSSYLGMGMEFSIYIGNDGDSERAQDWHGALREAKRKSPLFGMQFASYALPARYWKVRPIERYSGPWNTMLRQPILILQNKLDPVTPLQSARALAKTMGTNAVLVTRDGFGHETSNTPSKCIQNTLTAFFSNGTYPKHNSNCKVDMGPFDGAGPHAARRALADKMEAARQEVTKILTQARQPML</sequence>
<dbReference type="Pfam" id="PF00561">
    <property type="entry name" value="Abhydrolase_1"/>
    <property type="match status" value="1"/>
</dbReference>
<evidence type="ECO:0000256" key="2">
    <source>
        <dbReference type="ARBA" id="ARBA00022801"/>
    </source>
</evidence>
<dbReference type="Proteomes" id="UP000265427">
    <property type="component" value="Unassembled WGS sequence"/>
</dbReference>
<evidence type="ECO:0000313" key="5">
    <source>
        <dbReference type="EMBL" id="RHY03035.1"/>
    </source>
</evidence>
<dbReference type="VEuPathDB" id="FungiDB:H257_03382"/>
<evidence type="ECO:0000313" key="6">
    <source>
        <dbReference type="Proteomes" id="UP000265427"/>
    </source>
</evidence>
<keyword evidence="2" id="KW-0378">Hydrolase</keyword>
<dbReference type="EMBL" id="QUSZ01007269">
    <property type="protein sequence ID" value="RHY03035.1"/>
    <property type="molecule type" value="Genomic_DNA"/>
</dbReference>
<dbReference type="InterPro" id="IPR000073">
    <property type="entry name" value="AB_hydrolase_1"/>
</dbReference>
<evidence type="ECO:0000259" key="4">
    <source>
        <dbReference type="Pfam" id="PF08386"/>
    </source>
</evidence>
<comment type="similarity">
    <text evidence="1">Belongs to the peptidase S33 family.</text>
</comment>
<gene>
    <name evidence="5" type="ORF">DYB36_013035</name>
</gene>
<dbReference type="GO" id="GO:0016787">
    <property type="term" value="F:hydrolase activity"/>
    <property type="evidence" value="ECO:0007669"/>
    <property type="project" value="UniProtKB-KW"/>
</dbReference>
<feature type="domain" description="AB hydrolase-1" evidence="3">
    <location>
        <begin position="74"/>
        <end position="227"/>
    </location>
</feature>
<dbReference type="SUPFAM" id="SSF53474">
    <property type="entry name" value="alpha/beta-Hydrolases"/>
    <property type="match status" value="1"/>
</dbReference>
<organism evidence="5 6">
    <name type="scientific">Aphanomyces astaci</name>
    <name type="common">Crayfish plague agent</name>
    <dbReference type="NCBI Taxonomy" id="112090"/>
    <lineage>
        <taxon>Eukaryota</taxon>
        <taxon>Sar</taxon>
        <taxon>Stramenopiles</taxon>
        <taxon>Oomycota</taxon>
        <taxon>Saprolegniomycetes</taxon>
        <taxon>Saprolegniales</taxon>
        <taxon>Verrucalvaceae</taxon>
        <taxon>Aphanomyces</taxon>
    </lineage>
</organism>
<comment type="caution">
    <text evidence="5">The sequence shown here is derived from an EMBL/GenBank/DDBJ whole genome shotgun (WGS) entry which is preliminary data.</text>
</comment>
<proteinExistence type="inferred from homology"/>
<dbReference type="AlphaFoldDB" id="A0A397A9P7"/>
<dbReference type="PANTHER" id="PTHR43248:SF25">
    <property type="entry name" value="AB HYDROLASE-1 DOMAIN-CONTAINING PROTEIN-RELATED"/>
    <property type="match status" value="1"/>
</dbReference>
<dbReference type="Pfam" id="PF08386">
    <property type="entry name" value="Abhydrolase_4"/>
    <property type="match status" value="1"/>
</dbReference>
<feature type="domain" description="Peptidase S33 tripeptidyl aminopeptidase-like C-terminal" evidence="4">
    <location>
        <begin position="385"/>
        <end position="488"/>
    </location>
</feature>
<evidence type="ECO:0000259" key="3">
    <source>
        <dbReference type="Pfam" id="PF00561"/>
    </source>
</evidence>
<dbReference type="InterPro" id="IPR051601">
    <property type="entry name" value="Serine_prot/Carboxylest_S33"/>
</dbReference>
<dbReference type="Gene3D" id="3.40.50.1820">
    <property type="entry name" value="alpha/beta hydrolase"/>
    <property type="match status" value="1"/>
</dbReference>
<dbReference type="PANTHER" id="PTHR43248">
    <property type="entry name" value="2-SUCCINYL-6-HYDROXY-2,4-CYCLOHEXADIENE-1-CARBOXYLATE SYNTHASE"/>
    <property type="match status" value="1"/>
</dbReference>
<dbReference type="InterPro" id="IPR029058">
    <property type="entry name" value="AB_hydrolase_fold"/>
</dbReference>